<proteinExistence type="predicted"/>
<accession>A0A1M7K5P3</accession>
<dbReference type="RefSeq" id="WP_036414512.1">
    <property type="nucleotide sequence ID" value="NZ_BFCJ01000038.1"/>
</dbReference>
<gene>
    <name evidence="1" type="ORF">N0392_03445</name>
</gene>
<dbReference type="GeneID" id="93360815"/>
<evidence type="ECO:0000313" key="2">
    <source>
        <dbReference type="Proteomes" id="UP001076655"/>
    </source>
</evidence>
<dbReference type="EMBL" id="JAPNMI010000002">
    <property type="protein sequence ID" value="MCY0788742.1"/>
    <property type="molecule type" value="Genomic_DNA"/>
</dbReference>
<dbReference type="Proteomes" id="UP001076655">
    <property type="component" value="Unassembled WGS sequence"/>
</dbReference>
<name>A0A1M7K5P3_MORMO</name>
<comment type="caution">
    <text evidence="1">The sequence shown here is derived from an EMBL/GenBank/DDBJ whole genome shotgun (WGS) entry which is preliminary data.</text>
</comment>
<dbReference type="AlphaFoldDB" id="A0A1M7K5P3"/>
<reference evidence="1" key="1">
    <citation type="submission" date="2022-08" db="EMBL/GenBank/DDBJ databases">
        <authorList>
            <person name="Dale J.L."/>
        </authorList>
    </citation>
    <scope>NUCLEOTIDE SEQUENCE</scope>
    <source>
        <strain evidence="1">2022EL-00758</strain>
    </source>
</reference>
<sequence length="68" mass="7568">MDYYLTLTESDSSFVLHKITCQKLQQAKSTAYVGYFWGEHAAIQQAVVIAKGPVVLCSLCLSQDDKKP</sequence>
<evidence type="ECO:0000313" key="1">
    <source>
        <dbReference type="EMBL" id="MCY0788742.1"/>
    </source>
</evidence>
<protein>
    <submittedName>
        <fullName evidence="1">Uncharacterized protein</fullName>
    </submittedName>
</protein>
<organism evidence="1 2">
    <name type="scientific">Morganella morganii</name>
    <name type="common">Proteus morganii</name>
    <dbReference type="NCBI Taxonomy" id="582"/>
    <lineage>
        <taxon>Bacteria</taxon>
        <taxon>Pseudomonadati</taxon>
        <taxon>Pseudomonadota</taxon>
        <taxon>Gammaproteobacteria</taxon>
        <taxon>Enterobacterales</taxon>
        <taxon>Morganellaceae</taxon>
        <taxon>Morganella</taxon>
    </lineage>
</organism>